<organism evidence="1 2">
    <name type="scientific">Rattus norvegicus</name>
    <name type="common">Rat</name>
    <dbReference type="NCBI Taxonomy" id="10116"/>
    <lineage>
        <taxon>Eukaryota</taxon>
        <taxon>Metazoa</taxon>
        <taxon>Chordata</taxon>
        <taxon>Craniata</taxon>
        <taxon>Vertebrata</taxon>
        <taxon>Euteleostomi</taxon>
        <taxon>Mammalia</taxon>
        <taxon>Eutheria</taxon>
        <taxon>Euarchontoglires</taxon>
        <taxon>Glires</taxon>
        <taxon>Rodentia</taxon>
        <taxon>Myomorpha</taxon>
        <taxon>Muroidea</taxon>
        <taxon>Muridae</taxon>
        <taxon>Murinae</taxon>
        <taxon>Rattus</taxon>
    </lineage>
</organism>
<sequence length="92" mass="10220">MPLIVKSTLRIEKKGSQSKRLAVGRLGRSGPPVSTLTYWYFFSMKNIRVGLPVTIKSTNVALLGVPETEPLTKEQVWAGAAPLPTHRQQIYN</sequence>
<evidence type="ECO:0000313" key="1">
    <source>
        <dbReference type="EMBL" id="EDL79614.1"/>
    </source>
</evidence>
<proteinExistence type="predicted"/>
<protein>
    <submittedName>
        <fullName evidence="1">RCG26845</fullName>
    </submittedName>
</protein>
<evidence type="ECO:0000313" key="2">
    <source>
        <dbReference type="Proteomes" id="UP000234681"/>
    </source>
</evidence>
<accession>A6HNL3</accession>
<dbReference type="AlphaFoldDB" id="A6HNL3"/>
<dbReference type="Proteomes" id="UP000234681">
    <property type="component" value="Chromosome 3"/>
</dbReference>
<dbReference type="EMBL" id="CH473949">
    <property type="protein sequence ID" value="EDL79614.1"/>
    <property type="molecule type" value="Genomic_DNA"/>
</dbReference>
<gene>
    <name evidence="1" type="ORF">rCG_26845</name>
</gene>
<reference evidence="2" key="1">
    <citation type="submission" date="2005-09" db="EMBL/GenBank/DDBJ databases">
        <authorList>
            <person name="Mural R.J."/>
            <person name="Li P.W."/>
            <person name="Adams M.D."/>
            <person name="Amanatides P.G."/>
            <person name="Baden-Tillson H."/>
            <person name="Barnstead M."/>
            <person name="Chin S.H."/>
            <person name="Dew I."/>
            <person name="Evans C.A."/>
            <person name="Ferriera S."/>
            <person name="Flanigan M."/>
            <person name="Fosler C."/>
            <person name="Glodek A."/>
            <person name="Gu Z."/>
            <person name="Holt R.A."/>
            <person name="Jennings D."/>
            <person name="Kraft C.L."/>
            <person name="Lu F."/>
            <person name="Nguyen T."/>
            <person name="Nusskern D.R."/>
            <person name="Pfannkoch C.M."/>
            <person name="Sitter C."/>
            <person name="Sutton G.G."/>
            <person name="Venter J.C."/>
            <person name="Wang Z."/>
            <person name="Woodage T."/>
            <person name="Zheng X.H."/>
            <person name="Zhong F."/>
        </authorList>
    </citation>
    <scope>NUCLEOTIDE SEQUENCE [LARGE SCALE GENOMIC DNA]</scope>
    <source>
        <strain>BN</strain>
        <strain evidence="2">Sprague-Dawley</strain>
    </source>
</reference>
<name>A6HNL3_RAT</name>